<dbReference type="EMBL" id="JBBPBN010000125">
    <property type="protein sequence ID" value="KAK8976974.1"/>
    <property type="molecule type" value="Genomic_DNA"/>
</dbReference>
<gene>
    <name evidence="1" type="ORF">V6N11_019648</name>
</gene>
<evidence type="ECO:0000313" key="1">
    <source>
        <dbReference type="EMBL" id="KAK8976974.1"/>
    </source>
</evidence>
<evidence type="ECO:0000313" key="2">
    <source>
        <dbReference type="Proteomes" id="UP001396334"/>
    </source>
</evidence>
<organism evidence="1 2">
    <name type="scientific">Hibiscus sabdariffa</name>
    <name type="common">roselle</name>
    <dbReference type="NCBI Taxonomy" id="183260"/>
    <lineage>
        <taxon>Eukaryota</taxon>
        <taxon>Viridiplantae</taxon>
        <taxon>Streptophyta</taxon>
        <taxon>Embryophyta</taxon>
        <taxon>Tracheophyta</taxon>
        <taxon>Spermatophyta</taxon>
        <taxon>Magnoliopsida</taxon>
        <taxon>eudicotyledons</taxon>
        <taxon>Gunneridae</taxon>
        <taxon>Pentapetalae</taxon>
        <taxon>rosids</taxon>
        <taxon>malvids</taxon>
        <taxon>Malvales</taxon>
        <taxon>Malvaceae</taxon>
        <taxon>Malvoideae</taxon>
        <taxon>Hibiscus</taxon>
    </lineage>
</organism>
<sequence length="104" mass="11662">MHRQSCGLSLEMILTQLGAEQSGAVNYKSMERANLVGYDCVVEVESIQSLTQPQPGTSIYEQSLIVPDSAYIQSNRFASLPAFFTYFTLLNPTIGLRFSWYITK</sequence>
<protein>
    <submittedName>
        <fullName evidence="1">Uncharacterized protein</fullName>
    </submittedName>
</protein>
<proteinExistence type="predicted"/>
<name>A0ABR2NLC5_9ROSI</name>
<reference evidence="1 2" key="1">
    <citation type="journal article" date="2024" name="G3 (Bethesda)">
        <title>Genome assembly of Hibiscus sabdariffa L. provides insights into metabolisms of medicinal natural products.</title>
        <authorList>
            <person name="Kim T."/>
        </authorList>
    </citation>
    <scope>NUCLEOTIDE SEQUENCE [LARGE SCALE GENOMIC DNA]</scope>
    <source>
        <strain evidence="1">TK-2024</strain>
        <tissue evidence="1">Old leaves</tissue>
    </source>
</reference>
<dbReference type="Proteomes" id="UP001396334">
    <property type="component" value="Unassembled WGS sequence"/>
</dbReference>
<keyword evidence="2" id="KW-1185">Reference proteome</keyword>
<accession>A0ABR2NLC5</accession>
<comment type="caution">
    <text evidence="1">The sequence shown here is derived from an EMBL/GenBank/DDBJ whole genome shotgun (WGS) entry which is preliminary data.</text>
</comment>